<keyword evidence="5" id="KW-1185">Reference proteome</keyword>
<gene>
    <name evidence="4" type="ORF">Syun_028563</name>
</gene>
<name>A0AAP0EC13_9MAGN</name>
<keyword evidence="1" id="KW-0175">Coiled coil</keyword>
<dbReference type="Pfam" id="PF20435">
    <property type="entry name" value="ASY3-like"/>
    <property type="match status" value="1"/>
</dbReference>
<dbReference type="AlphaFoldDB" id="A0AAP0EC13"/>
<protein>
    <recommendedName>
        <fullName evidence="3">Meiosis-specific protein ASY3-like coiled-coil domain-containing protein</fullName>
    </recommendedName>
</protein>
<feature type="region of interest" description="Disordered" evidence="2">
    <location>
        <begin position="318"/>
        <end position="342"/>
    </location>
</feature>
<evidence type="ECO:0000313" key="5">
    <source>
        <dbReference type="Proteomes" id="UP001420932"/>
    </source>
</evidence>
<feature type="region of interest" description="Disordered" evidence="2">
    <location>
        <begin position="406"/>
        <end position="446"/>
    </location>
</feature>
<evidence type="ECO:0000259" key="3">
    <source>
        <dbReference type="Pfam" id="PF20435"/>
    </source>
</evidence>
<feature type="compositionally biased region" description="Basic and acidic residues" evidence="2">
    <location>
        <begin position="318"/>
        <end position="328"/>
    </location>
</feature>
<dbReference type="GO" id="GO:0051321">
    <property type="term" value="P:meiotic cell cycle"/>
    <property type="evidence" value="ECO:0007669"/>
    <property type="project" value="InterPro"/>
</dbReference>
<dbReference type="InterPro" id="IPR046845">
    <property type="entry name" value="ASY3-like_CC"/>
</dbReference>
<feature type="domain" description="Meiosis-specific protein ASY3-like coiled-coil" evidence="3">
    <location>
        <begin position="113"/>
        <end position="748"/>
    </location>
</feature>
<dbReference type="InterPro" id="IPR037731">
    <property type="entry name" value="ASY3-like"/>
</dbReference>
<evidence type="ECO:0000256" key="2">
    <source>
        <dbReference type="SAM" id="MobiDB-lite"/>
    </source>
</evidence>
<feature type="region of interest" description="Disordered" evidence="2">
    <location>
        <begin position="472"/>
        <end position="527"/>
    </location>
</feature>
<proteinExistence type="predicted"/>
<feature type="compositionally biased region" description="Basic and acidic residues" evidence="2">
    <location>
        <begin position="1"/>
        <end position="19"/>
    </location>
</feature>
<reference evidence="4 5" key="1">
    <citation type="submission" date="2024-01" db="EMBL/GenBank/DDBJ databases">
        <title>Genome assemblies of Stephania.</title>
        <authorList>
            <person name="Yang L."/>
        </authorList>
    </citation>
    <scope>NUCLEOTIDE SEQUENCE [LARGE SCALE GENOMIC DNA]</scope>
    <source>
        <strain evidence="4">YNDBR</strain>
        <tissue evidence="4">Leaf</tissue>
    </source>
</reference>
<feature type="compositionally biased region" description="Basic and acidic residues" evidence="2">
    <location>
        <begin position="136"/>
        <end position="162"/>
    </location>
</feature>
<feature type="compositionally biased region" description="Polar residues" evidence="2">
    <location>
        <begin position="98"/>
        <end position="112"/>
    </location>
</feature>
<sequence>MDAEDRRISPDVPANEEKSFASNYLPHSQSQKISIGVLVEATPKIISGVKNDEAAFSAKNGAKCRNLLEENFKQTSTKFSSEDTAQVCEKEHPFLQTNSNAYKKPNNISSEQSRNKARNMEKNEELADATLQESNELNRRKQEEKQGERAAQRSNETLRMKLSEILGAASSPTKKSVSFETPNKTENSLKLEGHFDQNNIKAANSRRDTDTIENDSMSPDPNEAKRRPVACLLMKKKGTNKPKPVQMTSRAIGNRGKVPHSSIGGCGLKRKNLFSFSEEIWSQNMHVASDVGTYTIFYKKSKRGSSGLEEKRNCAFQTTEKREREKTELLAQKSSSHGRAGKFHDHLYRDDQKDLQSMDGVAKEIHNSPARKKKYQKEDVHGLELHGGTGQEEMRFKDNNRQIGVETPIQNQKCSPCSSTPRSKQNECGAHSPVAAEKQPNGKDLSGSRAFCNSKASSFRFDVEPEFSDGFEEFKTPSIRKSPSEEEEKLSDGTPQSSAEHDIDSFAEDPTIKKGPKPMWTPQSDDCETSSFLLRSTKMPRGQGVIRTKEFTSPLPSLREFAGTQHSNGLEGHFDAQNGDSLARAVALFASALERVKAKMKLLVIKKSAEVLASAMEETKLRLQNFESQIAKDVEKFTILEESKRKALEKKFQEQQECLSIIYEKFKEDMNNHFEDCQRTLEELKIYQREQKGGAGKLKSLHKKLLLQVEEGVGSQISDAERRILMVQKVAMHKMLQLRHVIMTFLSEDD</sequence>
<feature type="compositionally biased region" description="Polar residues" evidence="2">
    <location>
        <begin position="408"/>
        <end position="423"/>
    </location>
</feature>
<accession>A0AAP0EC13</accession>
<feature type="region of interest" description="Disordered" evidence="2">
    <location>
        <begin position="1"/>
        <end position="26"/>
    </location>
</feature>
<feature type="coiled-coil region" evidence="1">
    <location>
        <begin position="609"/>
        <end position="636"/>
    </location>
</feature>
<feature type="region of interest" description="Disordered" evidence="2">
    <location>
        <begin position="98"/>
        <end position="186"/>
    </location>
</feature>
<comment type="caution">
    <text evidence="4">The sequence shown here is derived from an EMBL/GenBank/DDBJ whole genome shotgun (WGS) entry which is preliminary data.</text>
</comment>
<dbReference type="PANTHER" id="PTHR36027">
    <property type="entry name" value="MEIOSIS-SPECIFIC PROTEIN ASY3"/>
    <property type="match status" value="1"/>
</dbReference>
<dbReference type="EMBL" id="JBBNAF010000013">
    <property type="protein sequence ID" value="KAK9086169.1"/>
    <property type="molecule type" value="Genomic_DNA"/>
</dbReference>
<evidence type="ECO:0000313" key="4">
    <source>
        <dbReference type="EMBL" id="KAK9086169.1"/>
    </source>
</evidence>
<organism evidence="4 5">
    <name type="scientific">Stephania yunnanensis</name>
    <dbReference type="NCBI Taxonomy" id="152371"/>
    <lineage>
        <taxon>Eukaryota</taxon>
        <taxon>Viridiplantae</taxon>
        <taxon>Streptophyta</taxon>
        <taxon>Embryophyta</taxon>
        <taxon>Tracheophyta</taxon>
        <taxon>Spermatophyta</taxon>
        <taxon>Magnoliopsida</taxon>
        <taxon>Ranunculales</taxon>
        <taxon>Menispermaceae</taxon>
        <taxon>Menispermoideae</taxon>
        <taxon>Cissampelideae</taxon>
        <taxon>Stephania</taxon>
    </lineage>
</organism>
<dbReference type="Proteomes" id="UP001420932">
    <property type="component" value="Unassembled WGS sequence"/>
</dbReference>
<evidence type="ECO:0000256" key="1">
    <source>
        <dbReference type="SAM" id="Coils"/>
    </source>
</evidence>
<dbReference type="PANTHER" id="PTHR36027:SF1">
    <property type="entry name" value="MEIOSIS-SPECIFIC PROTEIN ASY3"/>
    <property type="match status" value="1"/>
</dbReference>
<feature type="compositionally biased region" description="Polar residues" evidence="2">
    <location>
        <begin position="170"/>
        <end position="186"/>
    </location>
</feature>